<dbReference type="Proteomes" id="UP000515312">
    <property type="component" value="Chromosome"/>
</dbReference>
<evidence type="ECO:0000313" key="2">
    <source>
        <dbReference type="Proteomes" id="UP000515312"/>
    </source>
</evidence>
<name>A0A7G8BE70_9BACT</name>
<reference evidence="1 2" key="1">
    <citation type="submission" date="2020-08" db="EMBL/GenBank/DDBJ databases">
        <title>Edaphobacter telluris sp. nov. and Acidobacterium dinghuensis sp. nov., two acidobacteria isolated from forest soil.</title>
        <authorList>
            <person name="Fu J."/>
            <person name="Qiu L."/>
        </authorList>
    </citation>
    <scope>NUCLEOTIDE SEQUENCE [LARGE SCALE GENOMIC DNA]</scope>
    <source>
        <strain evidence="1">4Y35</strain>
    </source>
</reference>
<proteinExistence type="predicted"/>
<dbReference type="AlphaFoldDB" id="A0A7G8BE70"/>
<keyword evidence="2" id="KW-1185">Reference proteome</keyword>
<dbReference type="RefSeq" id="WP_186740997.1">
    <property type="nucleotide sequence ID" value="NZ_CP060394.1"/>
</dbReference>
<evidence type="ECO:0000313" key="1">
    <source>
        <dbReference type="EMBL" id="QNI30840.1"/>
    </source>
</evidence>
<protein>
    <submittedName>
        <fullName evidence="1">Uncharacterized protein</fullName>
    </submittedName>
</protein>
<accession>A0A7G8BE70</accession>
<gene>
    <name evidence="1" type="ORF">H7849_17185</name>
</gene>
<organism evidence="1 2">
    <name type="scientific">Alloacidobacterium dinghuense</name>
    <dbReference type="NCBI Taxonomy" id="2763107"/>
    <lineage>
        <taxon>Bacteria</taxon>
        <taxon>Pseudomonadati</taxon>
        <taxon>Acidobacteriota</taxon>
        <taxon>Terriglobia</taxon>
        <taxon>Terriglobales</taxon>
        <taxon>Acidobacteriaceae</taxon>
        <taxon>Alloacidobacterium</taxon>
    </lineage>
</organism>
<dbReference type="KEGG" id="adin:H7849_17185"/>
<dbReference type="EMBL" id="CP060394">
    <property type="protein sequence ID" value="QNI30840.1"/>
    <property type="molecule type" value="Genomic_DNA"/>
</dbReference>
<sequence length="479" mass="53575">MWQTDQFYSVYQEDALHLINTQIGTVNYLLPPIAPRKRIPDASTFTNEELWTNLLPPKELYRAGMTLSLEQFFLFEWFPRAPGLYFTREGKQARLYAREFLRRVAVPRKSGTHMLDTNRKDREFLDIYDPYGKISMLKGGVGCIRLRPKVLDGGTAWFLSASSTGVAHEGFPVAIPDHLFQRYIDSIKSAGALRCTLRGKLQFLPDPVAELYREYRGVPQLYLLVETLIPETNQDHEHLLVSAGISFMSSFEGMNKMYASYATFDAAVSNSVDEIVDWLQEVYVQGLYGGRVITDFDEQMTHFPNATFSLRNVMNNQLDREAVQTVVQTMNLYAADTAQLFTGLSTIGTIQIERVERMEQNKTINIGSGATITAPVVIADHLQESFNVLEQSGADKDLKDLLNRLLQAVAGAARLAPSPAAENAARDSRNLIEEATAKAPRPGEGVRLGERIMDWAKAIGETGKPVVELAAAIIPLLPH</sequence>